<reference evidence="2" key="1">
    <citation type="submission" date="2021-01" db="EMBL/GenBank/DDBJ databases">
        <authorList>
            <consortium name="Aspergillus puulaauensis MK2 genome sequencing consortium"/>
            <person name="Kazuki M."/>
            <person name="Futagami T."/>
        </authorList>
    </citation>
    <scope>NUCLEOTIDE SEQUENCE</scope>
    <source>
        <strain evidence="2">MK2</strain>
    </source>
</reference>
<dbReference type="Proteomes" id="UP000654913">
    <property type="component" value="Chromosome 7"/>
</dbReference>
<feature type="compositionally biased region" description="Acidic residues" evidence="1">
    <location>
        <begin position="26"/>
        <end position="40"/>
    </location>
</feature>
<reference evidence="2" key="2">
    <citation type="submission" date="2021-02" db="EMBL/GenBank/DDBJ databases">
        <title>Aspergillus puulaauensis MK2 genome sequence.</title>
        <authorList>
            <person name="Futagami T."/>
            <person name="Mori K."/>
            <person name="Kadooka C."/>
            <person name="Tanaka T."/>
        </authorList>
    </citation>
    <scope>NUCLEOTIDE SEQUENCE</scope>
    <source>
        <strain evidence="2">MK2</strain>
    </source>
</reference>
<feature type="compositionally biased region" description="Basic and acidic residues" evidence="1">
    <location>
        <begin position="16"/>
        <end position="25"/>
    </location>
</feature>
<evidence type="ECO:0000256" key="1">
    <source>
        <dbReference type="SAM" id="MobiDB-lite"/>
    </source>
</evidence>
<dbReference type="KEGG" id="apuu:APUU_70996A"/>
<organism evidence="2 3">
    <name type="scientific">Aspergillus puulaauensis</name>
    <dbReference type="NCBI Taxonomy" id="1220207"/>
    <lineage>
        <taxon>Eukaryota</taxon>
        <taxon>Fungi</taxon>
        <taxon>Dikarya</taxon>
        <taxon>Ascomycota</taxon>
        <taxon>Pezizomycotina</taxon>
        <taxon>Eurotiomycetes</taxon>
        <taxon>Eurotiomycetidae</taxon>
        <taxon>Eurotiales</taxon>
        <taxon>Aspergillaceae</taxon>
        <taxon>Aspergillus</taxon>
    </lineage>
</organism>
<evidence type="ECO:0000313" key="2">
    <source>
        <dbReference type="EMBL" id="BCS29426.1"/>
    </source>
</evidence>
<dbReference type="OrthoDB" id="4630416at2759"/>
<accession>A0A7R8ASF8</accession>
<dbReference type="GeneID" id="64979423"/>
<dbReference type="EMBL" id="AP024449">
    <property type="protein sequence ID" value="BCS29426.1"/>
    <property type="molecule type" value="Genomic_DNA"/>
</dbReference>
<sequence>MLIGTDTAALGQYGARADREAGGHLDDEDDYDSEEEEEEEEGRKPQTGSKRKAPPPKRGRGRPKKAQAGTRTPQTYQLKARCREHEGPIDSEAGAGTIKFKDKNLAAFVGTLSSIGSGVSFTARKFTDDPRPRQSEWADYSAEQYERERVSRWH</sequence>
<feature type="region of interest" description="Disordered" evidence="1">
    <location>
        <begin position="1"/>
        <end position="95"/>
    </location>
</feature>
<feature type="region of interest" description="Disordered" evidence="1">
    <location>
        <begin position="122"/>
        <end position="154"/>
    </location>
</feature>
<feature type="compositionally biased region" description="Basic residues" evidence="1">
    <location>
        <begin position="49"/>
        <end position="65"/>
    </location>
</feature>
<feature type="compositionally biased region" description="Basic and acidic residues" evidence="1">
    <location>
        <begin position="144"/>
        <end position="154"/>
    </location>
</feature>
<protein>
    <submittedName>
        <fullName evidence="2">Uncharacterized protein</fullName>
    </submittedName>
</protein>
<evidence type="ECO:0000313" key="3">
    <source>
        <dbReference type="Proteomes" id="UP000654913"/>
    </source>
</evidence>
<gene>
    <name evidence="2" type="ORF">APUU_70996A</name>
</gene>
<proteinExistence type="predicted"/>
<keyword evidence="3" id="KW-1185">Reference proteome</keyword>
<dbReference type="AlphaFoldDB" id="A0A7R8ASF8"/>
<dbReference type="RefSeq" id="XP_041561612.1">
    <property type="nucleotide sequence ID" value="XM_041695931.1"/>
</dbReference>
<name>A0A7R8ASF8_9EURO</name>
<feature type="compositionally biased region" description="Basic and acidic residues" evidence="1">
    <location>
        <begin position="125"/>
        <end position="136"/>
    </location>
</feature>